<protein>
    <recommendedName>
        <fullName evidence="4">DUF2249 domain-containing protein</fullName>
    </recommendedName>
</protein>
<dbReference type="EMBL" id="JBIGHX010000003">
    <property type="protein sequence ID" value="MFG6462047.1"/>
    <property type="molecule type" value="Genomic_DNA"/>
</dbReference>
<keyword evidence="1" id="KW-0472">Membrane</keyword>
<feature type="transmembrane region" description="Helical" evidence="1">
    <location>
        <begin position="20"/>
        <end position="38"/>
    </location>
</feature>
<name>A0ABW7GJL6_9BURK</name>
<dbReference type="RefSeq" id="WP_394510919.1">
    <property type="nucleotide sequence ID" value="NZ_JBIGHX010000003.1"/>
</dbReference>
<gene>
    <name evidence="2" type="ORF">ACG04Q_10740</name>
</gene>
<sequence>MNSEITTDLRPLTTANQDLLAVFNGYCALLAGQAMLLVSNRPMDHVQRHLDSMLESDYLWEVLDQGPAQWRARVTKLEAFQTCCGACG</sequence>
<evidence type="ECO:0008006" key="4">
    <source>
        <dbReference type="Google" id="ProtNLM"/>
    </source>
</evidence>
<keyword evidence="1" id="KW-1133">Transmembrane helix</keyword>
<evidence type="ECO:0000313" key="2">
    <source>
        <dbReference type="EMBL" id="MFG6462047.1"/>
    </source>
</evidence>
<proteinExistence type="predicted"/>
<accession>A0ABW7GJL6</accession>
<keyword evidence="3" id="KW-1185">Reference proteome</keyword>
<organism evidence="2 3">
    <name type="scientific">Pelomonas lactea</name>
    <dbReference type="NCBI Taxonomy" id="3299030"/>
    <lineage>
        <taxon>Bacteria</taxon>
        <taxon>Pseudomonadati</taxon>
        <taxon>Pseudomonadota</taxon>
        <taxon>Betaproteobacteria</taxon>
        <taxon>Burkholderiales</taxon>
        <taxon>Sphaerotilaceae</taxon>
        <taxon>Roseateles</taxon>
    </lineage>
</organism>
<evidence type="ECO:0000313" key="3">
    <source>
        <dbReference type="Proteomes" id="UP001606302"/>
    </source>
</evidence>
<evidence type="ECO:0000256" key="1">
    <source>
        <dbReference type="SAM" id="Phobius"/>
    </source>
</evidence>
<dbReference type="Proteomes" id="UP001606302">
    <property type="component" value="Unassembled WGS sequence"/>
</dbReference>
<keyword evidence="1" id="KW-0812">Transmembrane</keyword>
<reference evidence="2 3" key="1">
    <citation type="submission" date="2024-08" db="EMBL/GenBank/DDBJ databases">
        <authorList>
            <person name="Lu H."/>
        </authorList>
    </citation>
    <scope>NUCLEOTIDE SEQUENCE [LARGE SCALE GENOMIC DNA]</scope>
    <source>
        <strain evidence="2 3">DXS20W</strain>
    </source>
</reference>
<comment type="caution">
    <text evidence="2">The sequence shown here is derived from an EMBL/GenBank/DDBJ whole genome shotgun (WGS) entry which is preliminary data.</text>
</comment>